<dbReference type="Pfam" id="PF00089">
    <property type="entry name" value="Trypsin"/>
    <property type="match status" value="1"/>
</dbReference>
<dbReference type="PROSITE" id="PS50240">
    <property type="entry name" value="TRYPSIN_DOM"/>
    <property type="match status" value="1"/>
</dbReference>
<comment type="caution">
    <text evidence="2">The sequence shown here is derived from an EMBL/GenBank/DDBJ whole genome shotgun (WGS) entry which is preliminary data.</text>
</comment>
<dbReference type="InterPro" id="IPR051333">
    <property type="entry name" value="CLIP_Serine_Protease"/>
</dbReference>
<accession>A0AA38IIV1</accession>
<dbReference type="InterPro" id="IPR009003">
    <property type="entry name" value="Peptidase_S1_PA"/>
</dbReference>
<proteinExistence type="predicted"/>
<reference evidence="2" key="1">
    <citation type="journal article" date="2023" name="G3 (Bethesda)">
        <title>Whole genome assemblies of Zophobas morio and Tenebrio molitor.</title>
        <authorList>
            <person name="Kaur S."/>
            <person name="Stinson S.A."/>
            <person name="diCenzo G.C."/>
        </authorList>
    </citation>
    <scope>NUCLEOTIDE SEQUENCE</scope>
    <source>
        <strain evidence="2">QUZm001</strain>
    </source>
</reference>
<protein>
    <recommendedName>
        <fullName evidence="1">Peptidase S1 domain-containing protein</fullName>
    </recommendedName>
</protein>
<dbReference type="Gene3D" id="2.40.10.10">
    <property type="entry name" value="Trypsin-like serine proteases"/>
    <property type="match status" value="1"/>
</dbReference>
<dbReference type="GO" id="GO:0004252">
    <property type="term" value="F:serine-type endopeptidase activity"/>
    <property type="evidence" value="ECO:0007669"/>
    <property type="project" value="InterPro"/>
</dbReference>
<dbReference type="SUPFAM" id="SSF50494">
    <property type="entry name" value="Trypsin-like serine proteases"/>
    <property type="match status" value="1"/>
</dbReference>
<dbReference type="AlphaFoldDB" id="A0AA38IIV1"/>
<evidence type="ECO:0000259" key="1">
    <source>
        <dbReference type="PROSITE" id="PS50240"/>
    </source>
</evidence>
<name>A0AA38IIV1_9CUCU</name>
<dbReference type="Proteomes" id="UP001168821">
    <property type="component" value="Unassembled WGS sequence"/>
</dbReference>
<dbReference type="GO" id="GO:0006508">
    <property type="term" value="P:proteolysis"/>
    <property type="evidence" value="ECO:0007669"/>
    <property type="project" value="InterPro"/>
</dbReference>
<dbReference type="EMBL" id="JALNTZ010000003">
    <property type="protein sequence ID" value="KAJ3658633.1"/>
    <property type="molecule type" value="Genomic_DNA"/>
</dbReference>
<feature type="domain" description="Peptidase S1" evidence="1">
    <location>
        <begin position="24"/>
        <end position="294"/>
    </location>
</feature>
<sequence>MLLVDAINLVKEFKQQANAVRGDIACGRKPTNFSSTKRNVYPWHVSIYNVQKEPACSGSLLSQKLILTIGDCVTYLTGNLIPKEFYTVAVGKNYKEFDDFRDTEAQLSQVDEIFIPTVYDRDGGFANIALLVAKKAFVLSLIVQPVCLDLSQSYKPSENQSLYISSWDVQDHNSTNGSKELVTRFFSRSKCRSCDSTYLRYFLKSDQLCVPCPNDVNLREHEIDNKKYFGVSTKCIYEKGSGVLVEHDDKYYVTGVATSDVASPDLLARCGNADLILYTDISNYITTFILTKFRKLAID</sequence>
<keyword evidence="3" id="KW-1185">Reference proteome</keyword>
<evidence type="ECO:0000313" key="3">
    <source>
        <dbReference type="Proteomes" id="UP001168821"/>
    </source>
</evidence>
<dbReference type="InterPro" id="IPR043504">
    <property type="entry name" value="Peptidase_S1_PA_chymotrypsin"/>
</dbReference>
<organism evidence="2 3">
    <name type="scientific">Zophobas morio</name>
    <dbReference type="NCBI Taxonomy" id="2755281"/>
    <lineage>
        <taxon>Eukaryota</taxon>
        <taxon>Metazoa</taxon>
        <taxon>Ecdysozoa</taxon>
        <taxon>Arthropoda</taxon>
        <taxon>Hexapoda</taxon>
        <taxon>Insecta</taxon>
        <taxon>Pterygota</taxon>
        <taxon>Neoptera</taxon>
        <taxon>Endopterygota</taxon>
        <taxon>Coleoptera</taxon>
        <taxon>Polyphaga</taxon>
        <taxon>Cucujiformia</taxon>
        <taxon>Tenebrionidae</taxon>
        <taxon>Zophobas</taxon>
    </lineage>
</organism>
<dbReference type="InterPro" id="IPR001254">
    <property type="entry name" value="Trypsin_dom"/>
</dbReference>
<dbReference type="SMART" id="SM00020">
    <property type="entry name" value="Tryp_SPc"/>
    <property type="match status" value="1"/>
</dbReference>
<dbReference type="PANTHER" id="PTHR24260">
    <property type="match status" value="1"/>
</dbReference>
<dbReference type="PANTHER" id="PTHR24260:SF136">
    <property type="entry name" value="GH08193P-RELATED"/>
    <property type="match status" value="1"/>
</dbReference>
<gene>
    <name evidence="2" type="ORF">Zmor_010360</name>
</gene>
<evidence type="ECO:0000313" key="2">
    <source>
        <dbReference type="EMBL" id="KAJ3658633.1"/>
    </source>
</evidence>